<evidence type="ECO:0000313" key="7">
    <source>
        <dbReference type="EMBL" id="ALA60780.1"/>
    </source>
</evidence>
<feature type="domain" description="DUF7884" evidence="6">
    <location>
        <begin position="19"/>
        <end position="95"/>
    </location>
</feature>
<dbReference type="Gene3D" id="3.40.50.150">
    <property type="entry name" value="Vaccinia Virus protein VP39"/>
    <property type="match status" value="1"/>
</dbReference>
<dbReference type="PATRIC" id="fig|42253.5.peg.4346"/>
<keyword evidence="2 7" id="KW-0489">Methyltransferase</keyword>
<reference evidence="7 8" key="1">
    <citation type="journal article" date="2015" name="Proc. Natl. Acad. Sci. U.S.A.">
        <title>Expanded metabolic versatility of ubiquitous nitrite-oxidizing bacteria from the genus Nitrospira.</title>
        <authorList>
            <person name="Koch H."/>
            <person name="Lucker S."/>
            <person name="Albertsen M."/>
            <person name="Kitzinger K."/>
            <person name="Herbold C."/>
            <person name="Spieck E."/>
            <person name="Nielsen P.H."/>
            <person name="Wagner M."/>
            <person name="Daims H."/>
        </authorList>
    </citation>
    <scope>NUCLEOTIDE SEQUENCE [LARGE SCALE GENOMIC DNA]</scope>
    <source>
        <strain evidence="7 8">NSP M-1</strain>
    </source>
</reference>
<dbReference type="AlphaFoldDB" id="A0A0K2GIK5"/>
<accession>A0A0K2GIK5</accession>
<protein>
    <submittedName>
        <fullName evidence="7">Cyclopropane-fatty-acyl-phospholipid synthase</fullName>
        <ecNumber evidence="7">2.1.1.79</ecNumber>
    </submittedName>
</protein>
<dbReference type="GO" id="GO:0008610">
    <property type="term" value="P:lipid biosynthetic process"/>
    <property type="evidence" value="ECO:0007669"/>
    <property type="project" value="InterPro"/>
</dbReference>
<dbReference type="GO" id="GO:0032259">
    <property type="term" value="P:methylation"/>
    <property type="evidence" value="ECO:0007669"/>
    <property type="project" value="UniProtKB-KW"/>
</dbReference>
<proteinExistence type="inferred from homology"/>
<dbReference type="GO" id="GO:0008825">
    <property type="term" value="F:cyclopropane-fatty-acyl-phospholipid synthase activity"/>
    <property type="evidence" value="ECO:0007669"/>
    <property type="project" value="UniProtKB-EC"/>
</dbReference>
<evidence type="ECO:0000256" key="2">
    <source>
        <dbReference type="ARBA" id="ARBA00022603"/>
    </source>
</evidence>
<dbReference type="Proteomes" id="UP000069205">
    <property type="component" value="Chromosome"/>
</dbReference>
<dbReference type="Pfam" id="PF02353">
    <property type="entry name" value="CMAS"/>
    <property type="match status" value="1"/>
</dbReference>
<dbReference type="RefSeq" id="WP_053381581.1">
    <property type="nucleotide sequence ID" value="NZ_CP011801.1"/>
</dbReference>
<dbReference type="SUPFAM" id="SSF53335">
    <property type="entry name" value="S-adenosyl-L-methionine-dependent methyltransferases"/>
    <property type="match status" value="1"/>
</dbReference>
<dbReference type="PIRSF" id="PIRSF003085">
    <property type="entry name" value="CMAS"/>
    <property type="match status" value="1"/>
</dbReference>
<dbReference type="InterPro" id="IPR029063">
    <property type="entry name" value="SAM-dependent_MTases_sf"/>
</dbReference>
<evidence type="ECO:0000313" key="8">
    <source>
        <dbReference type="Proteomes" id="UP000069205"/>
    </source>
</evidence>
<organism evidence="7 8">
    <name type="scientific">Nitrospira moscoviensis</name>
    <dbReference type="NCBI Taxonomy" id="42253"/>
    <lineage>
        <taxon>Bacteria</taxon>
        <taxon>Pseudomonadati</taxon>
        <taxon>Nitrospirota</taxon>
        <taxon>Nitrospiria</taxon>
        <taxon>Nitrospirales</taxon>
        <taxon>Nitrospiraceae</taxon>
        <taxon>Nitrospira</taxon>
    </lineage>
</organism>
<evidence type="ECO:0000256" key="3">
    <source>
        <dbReference type="ARBA" id="ARBA00022679"/>
    </source>
</evidence>
<dbReference type="EMBL" id="CP011801">
    <property type="protein sequence ID" value="ALA60780.1"/>
    <property type="molecule type" value="Genomic_DNA"/>
</dbReference>
<dbReference type="InterPro" id="IPR050723">
    <property type="entry name" value="CFA/CMAS"/>
</dbReference>
<dbReference type="KEGG" id="nmv:NITMOv2_4405"/>
<dbReference type="PANTHER" id="PTHR43667:SF1">
    <property type="entry name" value="CYCLOPROPANE-FATTY-ACYL-PHOSPHOLIPID SYNTHASE"/>
    <property type="match status" value="1"/>
</dbReference>
<dbReference type="OrthoDB" id="9782855at2"/>
<dbReference type="Pfam" id="PF25371">
    <property type="entry name" value="DUF7884"/>
    <property type="match status" value="1"/>
</dbReference>
<comment type="similarity">
    <text evidence="1">Belongs to the CFA/CMAS family.</text>
</comment>
<dbReference type="PANTHER" id="PTHR43667">
    <property type="entry name" value="CYCLOPROPANE-FATTY-ACYL-PHOSPHOLIPID SYNTHASE"/>
    <property type="match status" value="1"/>
</dbReference>
<name>A0A0K2GIK5_NITMO</name>
<keyword evidence="3 7" id="KW-0808">Transferase</keyword>
<sequence length="432" mass="49644">MIAEAPRRIDKTAVKSRQFLERVLGRYDRQNLTVRLWDGTIWRNTGDCEGLPRLTLALKHPAALRRMFLPPTERRLAEAYIYGDFDIEGEIEEAIPLGHYLVDTALSAGDIARLGWRLLAIPADGRPRRYGRAARLSGSRHTIDRDRQAIAYHYNVSNRFYELWLDRQMIYSCAYFSAPDEDLDRAQVRKLHYLCKKLRLTPGETLLDIGCGWGALIMHAAQHYGVNALGVTISEPQAEWATRRIEERGLQGVCRVEVRDYRELPPAERFDKIVSVGMCEHVGEALLPMYFAKAYDLLRPGGVFLNHAIAQRANEPTAIGQFAHRYVFPDGQLVPIGTAVQAAERSGFHVRDVESLREHYELTFRQWRRRLEAHAREAVAETDEVTYRVWRLSLASLAYWFQQGRFDLYQTLLSKPDKGLSGLPLTRADWYT</sequence>
<dbReference type="CDD" id="cd02440">
    <property type="entry name" value="AdoMet_MTases"/>
    <property type="match status" value="1"/>
</dbReference>
<dbReference type="InterPro" id="IPR003333">
    <property type="entry name" value="CMAS"/>
</dbReference>
<keyword evidence="4" id="KW-0949">S-adenosyl-L-methionine</keyword>
<dbReference type="STRING" id="42253.NITMOv2_4405"/>
<dbReference type="EC" id="2.1.1.79" evidence="7"/>
<keyword evidence="8" id="KW-1185">Reference proteome</keyword>
<evidence type="ECO:0000256" key="1">
    <source>
        <dbReference type="ARBA" id="ARBA00010815"/>
    </source>
</evidence>
<evidence type="ECO:0000256" key="5">
    <source>
        <dbReference type="ARBA" id="ARBA00023098"/>
    </source>
</evidence>
<gene>
    <name evidence="7" type="ORF">NITMOv2_4405</name>
</gene>
<evidence type="ECO:0000259" key="6">
    <source>
        <dbReference type="Pfam" id="PF25371"/>
    </source>
</evidence>
<dbReference type="InterPro" id="IPR057206">
    <property type="entry name" value="DUF7884"/>
</dbReference>
<keyword evidence="5" id="KW-0443">Lipid metabolism</keyword>
<evidence type="ECO:0000256" key="4">
    <source>
        <dbReference type="ARBA" id="ARBA00022691"/>
    </source>
</evidence>